<sequence>MEDELMEEKALAKPNGLLQTRRRFVKNVATAAAAASVGGLASACTSTEDRQAEEMREEGLQHTRSTCSPNCTGACGWVAAVKDGQVRTLIQASDYEDEEYNPRGCLKGSTFNATMYGDDRLLHPMIREVPYRDGGQLRECSWDEALDFAARRINELTEKYGAESIAIDYQVPPLNYINKGTFMRLVNRAGWTNLPGFEMNGDLPMFFPETFGCQCEELETYHWPHSRLTLNFGSNIMVTRLPDSHLLARSQEAGGKVICFDPNFTVTASKADEWVRLAPGSDTAIALAMAKVIIDEDLWDRAFACSYTDLPILIDVETGKRLLASEVAGLEKPADTPEAREAYVAWRDGVALVVNPTELNLPDDVLLEGTIEVSMKDGSTVVAKPGFQMLKDMLESYTPERASEISQVSAETIVRLARMAGTIKPLHIILGGSAHQWNHGDLKGRALSLLAALTGNIGTVGGGISDYIGQYKTRFKPAAWWVPSVNNARATPYHYFLLGPTETMSAPYPANGFHALLTGWANPFDQHALCDILRKRVMSGEIEFMMSCDFLHTTTVEYADVVLPGCAWYEKTDVTTTPIHPYMQLQQPAAQAPGEARPEIWIFSELARRINPEWEVDFPAFPVEESEARIEEILAKVLETGGEATAGITVEALRKGPVKLRHSNPGDMRIPFYEQIAEHKPFPPVSLPNKVGATDHFVKSGRIEFYKDDDLFIAQGEQLPVWKPLFEDTEYALDPTSRERFPFIYLTRNSLYRIHSNYSSNPVMLELQDGLPHVWMNPDDAAEKGLAEGDTVEVYNDRGHVSGKLVYEPGLWPKMCVFEMGWWARYTKDSSYNTLIYPFINPIHERYFIGATWSPNMAWNECLCDIKKAVE</sequence>
<dbReference type="InterPro" id="IPR050612">
    <property type="entry name" value="Prok_Mopterin_Oxidored"/>
</dbReference>
<dbReference type="AlphaFoldDB" id="C7ML97"/>
<dbReference type="KEGG" id="ccu:Ccur_13690"/>
<evidence type="ECO:0000256" key="2">
    <source>
        <dbReference type="ARBA" id="ARBA00010312"/>
    </source>
</evidence>
<dbReference type="InterPro" id="IPR027467">
    <property type="entry name" value="MopterinOxRdtase_cofactor_BS"/>
</dbReference>
<dbReference type="Pfam" id="PF01568">
    <property type="entry name" value="Molydop_binding"/>
    <property type="match status" value="1"/>
</dbReference>
<keyword evidence="8" id="KW-0411">Iron-sulfur</keyword>
<proteinExistence type="inferred from homology"/>
<dbReference type="GO" id="GO:0043546">
    <property type="term" value="F:molybdopterin cofactor binding"/>
    <property type="evidence" value="ECO:0007669"/>
    <property type="project" value="InterPro"/>
</dbReference>
<dbReference type="PANTHER" id="PTHR43742">
    <property type="entry name" value="TRIMETHYLAMINE-N-OXIDE REDUCTASE"/>
    <property type="match status" value="1"/>
</dbReference>
<dbReference type="InterPro" id="IPR006963">
    <property type="entry name" value="Mopterin_OxRdtase_4Fe-4S_dom"/>
</dbReference>
<evidence type="ECO:0000259" key="9">
    <source>
        <dbReference type="PROSITE" id="PS51669"/>
    </source>
</evidence>
<dbReference type="EMBL" id="CP001682">
    <property type="protein sequence ID" value="ACU95044.1"/>
    <property type="molecule type" value="Genomic_DNA"/>
</dbReference>
<dbReference type="PANTHER" id="PTHR43742:SF6">
    <property type="entry name" value="OXIDOREDUCTASE YYAE-RELATED"/>
    <property type="match status" value="1"/>
</dbReference>
<dbReference type="Gene3D" id="3.40.50.12440">
    <property type="match status" value="5"/>
</dbReference>
<dbReference type="InterPro" id="IPR006656">
    <property type="entry name" value="Mopterin_OxRdtase"/>
</dbReference>
<evidence type="ECO:0000256" key="8">
    <source>
        <dbReference type="ARBA" id="ARBA00023014"/>
    </source>
</evidence>
<dbReference type="GO" id="GO:0016491">
    <property type="term" value="F:oxidoreductase activity"/>
    <property type="evidence" value="ECO:0007669"/>
    <property type="project" value="UniProtKB-KW"/>
</dbReference>
<dbReference type="Pfam" id="PF00384">
    <property type="entry name" value="Molybdopterin"/>
    <property type="match status" value="1"/>
</dbReference>
<dbReference type="Pfam" id="PF04879">
    <property type="entry name" value="Molybdop_Fe4S4"/>
    <property type="match status" value="1"/>
</dbReference>
<comment type="cofactor">
    <cofactor evidence="1">
        <name>[4Fe-4S] cluster</name>
        <dbReference type="ChEBI" id="CHEBI:49883"/>
    </cofactor>
</comment>
<keyword evidence="5" id="KW-0732">Signal</keyword>
<name>C7ML97_CRYCD</name>
<dbReference type="GO" id="GO:0046872">
    <property type="term" value="F:metal ion binding"/>
    <property type="evidence" value="ECO:0007669"/>
    <property type="project" value="UniProtKB-KW"/>
</dbReference>
<organism evidence="10 11">
    <name type="scientific">Cryptobacterium curtum (strain ATCC 700683 / DSM 15641 / CCUG 43107 / 12-3)</name>
    <dbReference type="NCBI Taxonomy" id="469378"/>
    <lineage>
        <taxon>Bacteria</taxon>
        <taxon>Bacillati</taxon>
        <taxon>Actinomycetota</taxon>
        <taxon>Coriobacteriia</taxon>
        <taxon>Eggerthellales</taxon>
        <taxon>Eggerthellaceae</taxon>
        <taxon>Cryptobacterium</taxon>
    </lineage>
</organism>
<evidence type="ECO:0000256" key="1">
    <source>
        <dbReference type="ARBA" id="ARBA00001966"/>
    </source>
</evidence>
<dbReference type="PROSITE" id="PS00551">
    <property type="entry name" value="MOLYBDOPTERIN_PROK_1"/>
    <property type="match status" value="1"/>
</dbReference>
<dbReference type="STRING" id="469378.Ccur_13690"/>
<evidence type="ECO:0000256" key="3">
    <source>
        <dbReference type="ARBA" id="ARBA00022485"/>
    </source>
</evidence>
<feature type="domain" description="4Fe-4S Mo/W bis-MGD-type" evidence="9">
    <location>
        <begin position="60"/>
        <end position="119"/>
    </location>
</feature>
<dbReference type="SUPFAM" id="SSF53706">
    <property type="entry name" value="Formate dehydrogenase/DMSO reductase, domains 1-3"/>
    <property type="match status" value="1"/>
</dbReference>
<dbReference type="OrthoDB" id="9759518at2"/>
<dbReference type="InterPro" id="IPR006657">
    <property type="entry name" value="MoPterin_dinucl-bd_dom"/>
</dbReference>
<evidence type="ECO:0000313" key="10">
    <source>
        <dbReference type="EMBL" id="ACU95044.1"/>
    </source>
</evidence>
<keyword evidence="6" id="KW-0560">Oxidoreductase</keyword>
<gene>
    <name evidence="10" type="ordered locus">Ccur_13690</name>
</gene>
<protein>
    <submittedName>
        <fullName evidence="10">Anaerobic dehydrogenase, typically selenocysteine-containing</fullName>
    </submittedName>
</protein>
<evidence type="ECO:0000256" key="7">
    <source>
        <dbReference type="ARBA" id="ARBA00023004"/>
    </source>
</evidence>
<dbReference type="SUPFAM" id="SSF50692">
    <property type="entry name" value="ADC-like"/>
    <property type="match status" value="1"/>
</dbReference>
<dbReference type="eggNOG" id="COG0243">
    <property type="taxonomic scope" value="Bacteria"/>
</dbReference>
<comment type="similarity">
    <text evidence="2">Belongs to the prokaryotic molybdopterin-containing oxidoreductase family.</text>
</comment>
<evidence type="ECO:0000313" key="11">
    <source>
        <dbReference type="Proteomes" id="UP000000954"/>
    </source>
</evidence>
<keyword evidence="7" id="KW-0408">Iron</keyword>
<dbReference type="GO" id="GO:0051539">
    <property type="term" value="F:4 iron, 4 sulfur cluster binding"/>
    <property type="evidence" value="ECO:0007669"/>
    <property type="project" value="UniProtKB-KW"/>
</dbReference>
<dbReference type="InterPro" id="IPR006311">
    <property type="entry name" value="TAT_signal"/>
</dbReference>
<dbReference type="RefSeq" id="WP_015778907.1">
    <property type="nucleotide sequence ID" value="NC_013170.1"/>
</dbReference>
<keyword evidence="3" id="KW-0004">4Fe-4S</keyword>
<dbReference type="HOGENOM" id="CLU_000422_13_3_11"/>
<dbReference type="Proteomes" id="UP000000954">
    <property type="component" value="Chromosome"/>
</dbReference>
<keyword evidence="4" id="KW-0479">Metal-binding</keyword>
<dbReference type="PROSITE" id="PS51318">
    <property type="entry name" value="TAT"/>
    <property type="match status" value="1"/>
</dbReference>
<reference evidence="10 11" key="1">
    <citation type="journal article" date="2009" name="Stand. Genomic Sci.">
        <title>Complete genome sequence of Cryptobacterium curtum type strain (12-3).</title>
        <authorList>
            <person name="Mavrommatis K."/>
            <person name="Pukall R."/>
            <person name="Rohde C."/>
            <person name="Chen F."/>
            <person name="Sims D."/>
            <person name="Brettin T."/>
            <person name="Kuske C."/>
            <person name="Detter J.C."/>
            <person name="Han C."/>
            <person name="Lapidus A."/>
            <person name="Copeland A."/>
            <person name="Glavina Del Rio T."/>
            <person name="Nolan M."/>
            <person name="Lucas S."/>
            <person name="Tice H."/>
            <person name="Cheng J.F."/>
            <person name="Bruce D."/>
            <person name="Goodwin L."/>
            <person name="Pitluck S."/>
            <person name="Ovchinnikova G."/>
            <person name="Pati A."/>
            <person name="Ivanova N."/>
            <person name="Chen A."/>
            <person name="Palaniappan K."/>
            <person name="Chain P."/>
            <person name="D'haeseleer P."/>
            <person name="Goker M."/>
            <person name="Bristow J."/>
            <person name="Eisen J.A."/>
            <person name="Markowitz V."/>
            <person name="Hugenholtz P."/>
            <person name="Rohde M."/>
            <person name="Klenk H.P."/>
            <person name="Kyrpides N.C."/>
        </authorList>
    </citation>
    <scope>NUCLEOTIDE SEQUENCE [LARGE SCALE GENOMIC DNA]</scope>
    <source>
        <strain evidence="11">ATCC 700683 / DSM 15641 / 12-3</strain>
    </source>
</reference>
<keyword evidence="11" id="KW-1185">Reference proteome</keyword>
<dbReference type="InterPro" id="IPR009010">
    <property type="entry name" value="Asp_de-COase-like_dom_sf"/>
</dbReference>
<evidence type="ECO:0000256" key="4">
    <source>
        <dbReference type="ARBA" id="ARBA00022723"/>
    </source>
</evidence>
<evidence type="ECO:0000256" key="5">
    <source>
        <dbReference type="ARBA" id="ARBA00022729"/>
    </source>
</evidence>
<dbReference type="PROSITE" id="PS51669">
    <property type="entry name" value="4FE4S_MOW_BIS_MGD"/>
    <property type="match status" value="1"/>
</dbReference>
<evidence type="ECO:0000256" key="6">
    <source>
        <dbReference type="ARBA" id="ARBA00023002"/>
    </source>
</evidence>
<accession>C7ML97</accession>